<sequence length="589" mass="66446">MEGVSSIFIALLILSIITEKAVLLVRCYPRVFVKGFIAILAILIISLWVSYDHNRTLIVLYIGFYGFIFYNYNLLGHNYEKFTNGKTTNVHYINLVYAIVFHVILLLFVDSSFSQKSLIFSVWNLCLFGLLTLFVQSLVHRNLLKNITKGSNEEDIGSKELEITFLSFLIGCLVAFLFSADIFTILKKVIQSPNELGVIFEFNQSFPILINSSAESFSGFIKINQSFNPFTALNLGILITGFFLSFGSKFFHDILDYVFELKNLKRKLNKQETYKIDQIADLDEYIQTSEGVMAQKVSDEFVDALKLKYPNIVSVQPGLSIIDGKKRNSIIIHLNDNDTDTVPKKLPYRLASGRIVDIPVEVIEGLDEAEIHSRPGVKIANSDHISKKGTYGCLVRHQDGDDYILTCSHVALSGSSKDLEGKVNEDEIYIAFEIGRPFNIANELFYARRDENNDTALLKPTLSNNSNKVKGIVIKKERNIDKVKDRLEEVRFFGGKSGLQKGKIHQPCHQDEVTFKYDDGKKAIFKNLIIFGKLRGSKWKSISQKGDSGSIIFDKDNKAIGLLIGGNKQFSYALPIKPILDKANCTIKT</sequence>
<feature type="transmembrane region" description="Helical" evidence="1">
    <location>
        <begin position="31"/>
        <end position="49"/>
    </location>
</feature>
<dbReference type="InterPro" id="IPR009003">
    <property type="entry name" value="Peptidase_S1_PA"/>
</dbReference>
<dbReference type="SUPFAM" id="SSF50494">
    <property type="entry name" value="Trypsin-like serine proteases"/>
    <property type="match status" value="1"/>
</dbReference>
<evidence type="ECO:0000313" key="2">
    <source>
        <dbReference type="EMBL" id="MDO5976914.1"/>
    </source>
</evidence>
<organism evidence="2 3">
    <name type="scientific">Flavivirga jejuensis</name>
    <dbReference type="NCBI Taxonomy" id="870487"/>
    <lineage>
        <taxon>Bacteria</taxon>
        <taxon>Pseudomonadati</taxon>
        <taxon>Bacteroidota</taxon>
        <taxon>Flavobacteriia</taxon>
        <taxon>Flavobacteriales</taxon>
        <taxon>Flavobacteriaceae</taxon>
        <taxon>Flavivirga</taxon>
    </lineage>
</organism>
<feature type="transmembrane region" description="Helical" evidence="1">
    <location>
        <begin position="56"/>
        <end position="72"/>
    </location>
</feature>
<proteinExistence type="predicted"/>
<reference evidence="2" key="1">
    <citation type="submission" date="2023-07" db="EMBL/GenBank/DDBJ databases">
        <title>Two novel species in the genus Flavivirga.</title>
        <authorList>
            <person name="Kwon K."/>
        </authorList>
    </citation>
    <scope>NUCLEOTIDE SEQUENCE</scope>
    <source>
        <strain evidence="2">KACC 14158</strain>
    </source>
</reference>
<feature type="transmembrane region" description="Helical" evidence="1">
    <location>
        <begin position="92"/>
        <end position="109"/>
    </location>
</feature>
<feature type="transmembrane region" description="Helical" evidence="1">
    <location>
        <begin position="121"/>
        <end position="143"/>
    </location>
</feature>
<dbReference type="RefSeq" id="WP_303304244.1">
    <property type="nucleotide sequence ID" value="NZ_BAABDA010000011.1"/>
</dbReference>
<keyword evidence="3" id="KW-1185">Reference proteome</keyword>
<accession>A0ABT8WV94</accession>
<feature type="transmembrane region" description="Helical" evidence="1">
    <location>
        <begin position="7"/>
        <end position="25"/>
    </location>
</feature>
<evidence type="ECO:0008006" key="4">
    <source>
        <dbReference type="Google" id="ProtNLM"/>
    </source>
</evidence>
<evidence type="ECO:0000313" key="3">
    <source>
        <dbReference type="Proteomes" id="UP001176806"/>
    </source>
</evidence>
<dbReference type="EMBL" id="JAUOEL010000009">
    <property type="protein sequence ID" value="MDO5976914.1"/>
    <property type="molecule type" value="Genomic_DNA"/>
</dbReference>
<name>A0ABT8WV94_9FLAO</name>
<keyword evidence="1" id="KW-1133">Transmembrane helix</keyword>
<comment type="caution">
    <text evidence="2">The sequence shown here is derived from an EMBL/GenBank/DDBJ whole genome shotgun (WGS) entry which is preliminary data.</text>
</comment>
<protein>
    <recommendedName>
        <fullName evidence="4">Trypsin-like peptidase domain-containing protein</fullName>
    </recommendedName>
</protein>
<gene>
    <name evidence="2" type="ORF">Q4Q40_22160</name>
</gene>
<evidence type="ECO:0000256" key="1">
    <source>
        <dbReference type="SAM" id="Phobius"/>
    </source>
</evidence>
<keyword evidence="1" id="KW-0472">Membrane</keyword>
<keyword evidence="1" id="KW-0812">Transmembrane</keyword>
<feature type="transmembrane region" description="Helical" evidence="1">
    <location>
        <begin position="163"/>
        <end position="186"/>
    </location>
</feature>
<dbReference type="Proteomes" id="UP001176806">
    <property type="component" value="Unassembled WGS sequence"/>
</dbReference>